<dbReference type="GO" id="GO:0042254">
    <property type="term" value="P:ribosome biogenesis"/>
    <property type="evidence" value="ECO:0007669"/>
    <property type="project" value="UniProtKB-KW"/>
</dbReference>
<dbReference type="EMBL" id="QGTD01000008">
    <property type="protein sequence ID" value="PWU68347.1"/>
    <property type="molecule type" value="Genomic_DNA"/>
</dbReference>
<dbReference type="InterPro" id="IPR036764">
    <property type="entry name" value="Peptidase_Prp_sf"/>
</dbReference>
<evidence type="ECO:0000256" key="5">
    <source>
        <dbReference type="ARBA" id="ARBA00044503"/>
    </source>
</evidence>
<proteinExistence type="inferred from homology"/>
<dbReference type="PANTHER" id="PTHR39178:SF1">
    <property type="entry name" value="RIBOSOMAL-PROCESSING CYSTEINE PROTEASE PRP"/>
    <property type="match status" value="1"/>
</dbReference>
<organism evidence="7 8">
    <name type="scientific">Gracilibacillus dipsosauri</name>
    <dbReference type="NCBI Taxonomy" id="178340"/>
    <lineage>
        <taxon>Bacteria</taxon>
        <taxon>Bacillati</taxon>
        <taxon>Bacillota</taxon>
        <taxon>Bacilli</taxon>
        <taxon>Bacillales</taxon>
        <taxon>Bacillaceae</taxon>
        <taxon>Gracilibacillus</taxon>
    </lineage>
</organism>
<dbReference type="InterPro" id="IPR007422">
    <property type="entry name" value="Peptidase_Prp"/>
</dbReference>
<dbReference type="Pfam" id="PF04327">
    <property type="entry name" value="Peptidase_Prp"/>
    <property type="match status" value="1"/>
</dbReference>
<dbReference type="GO" id="GO:0008234">
    <property type="term" value="F:cysteine-type peptidase activity"/>
    <property type="evidence" value="ECO:0007669"/>
    <property type="project" value="UniProtKB-KW"/>
</dbReference>
<evidence type="ECO:0000256" key="4">
    <source>
        <dbReference type="ARBA" id="ARBA00022807"/>
    </source>
</evidence>
<keyword evidence="2 7" id="KW-0645">Protease</keyword>
<accession>A0A317KXY2</accession>
<evidence type="ECO:0000256" key="6">
    <source>
        <dbReference type="ARBA" id="ARBA00044538"/>
    </source>
</evidence>
<reference evidence="7 8" key="1">
    <citation type="submission" date="2018-05" db="EMBL/GenBank/DDBJ databases">
        <title>Genomic analysis of Gracilibacillus dipsosauri DD1 reveals novel features of a salt-tolerant amylase.</title>
        <authorList>
            <person name="Deutch C.E."/>
            <person name="Yang S."/>
        </authorList>
    </citation>
    <scope>NUCLEOTIDE SEQUENCE [LARGE SCALE GENOMIC DNA]</scope>
    <source>
        <strain evidence="7 8">DD1</strain>
    </source>
</reference>
<keyword evidence="1" id="KW-0690">Ribosome biogenesis</keyword>
<comment type="caution">
    <text evidence="7">The sequence shown here is derived from an EMBL/GenBank/DDBJ whole genome shotgun (WGS) entry which is preliminary data.</text>
</comment>
<keyword evidence="8" id="KW-1185">Reference proteome</keyword>
<comment type="similarity">
    <text evidence="5">Belongs to the Prp family.</text>
</comment>
<evidence type="ECO:0000313" key="7">
    <source>
        <dbReference type="EMBL" id="PWU68347.1"/>
    </source>
</evidence>
<sequence>MIEVTIKRKAGHIKSFMIKGHAGSGPYGHDLVCAAVSAISIGAVNAVLSLCEMDLLIDQAGDEGGFLEVTIPDNQEDENASLLFEGMLVSLETVEQDYGQFISISEK</sequence>
<keyword evidence="3" id="KW-0378">Hydrolase</keyword>
<dbReference type="CDD" id="cd16332">
    <property type="entry name" value="Prp-like"/>
    <property type="match status" value="1"/>
</dbReference>
<evidence type="ECO:0000256" key="3">
    <source>
        <dbReference type="ARBA" id="ARBA00022801"/>
    </source>
</evidence>
<evidence type="ECO:0000256" key="1">
    <source>
        <dbReference type="ARBA" id="ARBA00022517"/>
    </source>
</evidence>
<dbReference type="RefSeq" id="WP_054787816.1">
    <property type="nucleotide sequence ID" value="NZ_JAJUIE010000040.1"/>
</dbReference>
<evidence type="ECO:0000256" key="2">
    <source>
        <dbReference type="ARBA" id="ARBA00022670"/>
    </source>
</evidence>
<name>A0A317KXY2_9BACI</name>
<keyword evidence="4" id="KW-0788">Thiol protease</keyword>
<dbReference type="PANTHER" id="PTHR39178">
    <property type="entry name" value="HYPOTHETICAL RIBOSOME-ASSOCIATED PROTEIN"/>
    <property type="match status" value="1"/>
</dbReference>
<protein>
    <recommendedName>
        <fullName evidence="6">Ribosomal processing cysteine protease Prp</fullName>
    </recommendedName>
</protein>
<dbReference type="GO" id="GO:0006508">
    <property type="term" value="P:proteolysis"/>
    <property type="evidence" value="ECO:0007669"/>
    <property type="project" value="UniProtKB-KW"/>
</dbReference>
<dbReference type="AlphaFoldDB" id="A0A317KXY2"/>
<gene>
    <name evidence="7" type="ORF">DLJ74_07810</name>
</gene>
<dbReference type="Proteomes" id="UP000245624">
    <property type="component" value="Unassembled WGS sequence"/>
</dbReference>
<dbReference type="Gene3D" id="3.30.70.1490">
    <property type="entry name" value="Cysteine protease Prp"/>
    <property type="match status" value="1"/>
</dbReference>
<evidence type="ECO:0000313" key="8">
    <source>
        <dbReference type="Proteomes" id="UP000245624"/>
    </source>
</evidence>
<dbReference type="OrthoDB" id="48998at2"/>
<dbReference type="SUPFAM" id="SSF118010">
    <property type="entry name" value="TM1457-like"/>
    <property type="match status" value="1"/>
</dbReference>